<feature type="domain" description="Histidine kinase" evidence="9">
    <location>
        <begin position="346"/>
        <end position="554"/>
    </location>
</feature>
<keyword evidence="6 10" id="KW-0418">Kinase</keyword>
<evidence type="ECO:0000256" key="1">
    <source>
        <dbReference type="ARBA" id="ARBA00000085"/>
    </source>
</evidence>
<keyword evidence="7" id="KW-0067">ATP-binding</keyword>
<evidence type="ECO:0000259" key="9">
    <source>
        <dbReference type="PROSITE" id="PS50109"/>
    </source>
</evidence>
<evidence type="ECO:0000256" key="8">
    <source>
        <dbReference type="ARBA" id="ARBA00023012"/>
    </source>
</evidence>
<dbReference type="AlphaFoldDB" id="A0A2Z3GYU0"/>
<gene>
    <name evidence="10" type="ORF">C1280_09415</name>
</gene>
<evidence type="ECO:0000256" key="6">
    <source>
        <dbReference type="ARBA" id="ARBA00022777"/>
    </source>
</evidence>
<accession>A0A2Z3GYU0</accession>
<dbReference type="InterPro" id="IPR036097">
    <property type="entry name" value="HisK_dim/P_sf"/>
</dbReference>
<dbReference type="Proteomes" id="UP000245802">
    <property type="component" value="Chromosome"/>
</dbReference>
<dbReference type="KEGG" id="gog:C1280_09415"/>
<dbReference type="Gene3D" id="1.10.3210.10">
    <property type="entry name" value="Hypothetical protein af1432"/>
    <property type="match status" value="1"/>
</dbReference>
<evidence type="ECO:0000256" key="5">
    <source>
        <dbReference type="ARBA" id="ARBA00022741"/>
    </source>
</evidence>
<dbReference type="GO" id="GO:0000155">
    <property type="term" value="F:phosphorelay sensor kinase activity"/>
    <property type="evidence" value="ECO:0007669"/>
    <property type="project" value="InterPro"/>
</dbReference>
<dbReference type="InterPro" id="IPR013976">
    <property type="entry name" value="HDOD"/>
</dbReference>
<name>A0A2Z3GYU0_9BACT</name>
<comment type="catalytic activity">
    <reaction evidence="1">
        <text>ATP + protein L-histidine = ADP + protein N-phospho-L-histidine.</text>
        <dbReference type="EC" id="2.7.13.3"/>
    </reaction>
</comment>
<dbReference type="Gene3D" id="1.10.287.130">
    <property type="match status" value="1"/>
</dbReference>
<dbReference type="SMART" id="SM00388">
    <property type="entry name" value="HisKA"/>
    <property type="match status" value="1"/>
</dbReference>
<evidence type="ECO:0000313" key="11">
    <source>
        <dbReference type="Proteomes" id="UP000245802"/>
    </source>
</evidence>
<dbReference type="Gene3D" id="3.30.565.10">
    <property type="entry name" value="Histidine kinase-like ATPase, C-terminal domain"/>
    <property type="match status" value="1"/>
</dbReference>
<reference evidence="10 11" key="1">
    <citation type="submission" date="2018-01" db="EMBL/GenBank/DDBJ databases">
        <title>G. obscuriglobus.</title>
        <authorList>
            <person name="Franke J."/>
            <person name="Blomberg W."/>
            <person name="Selmecki A."/>
        </authorList>
    </citation>
    <scope>NUCLEOTIDE SEQUENCE [LARGE SCALE GENOMIC DNA]</scope>
    <source>
        <strain evidence="10 11">DSM 5831</strain>
    </source>
</reference>
<dbReference type="PANTHER" id="PTHR43065:SF10">
    <property type="entry name" value="PEROXIDE STRESS-ACTIVATED HISTIDINE KINASE MAK3"/>
    <property type="match status" value="1"/>
</dbReference>
<dbReference type="SUPFAM" id="SSF55874">
    <property type="entry name" value="ATPase domain of HSP90 chaperone/DNA topoisomerase II/histidine kinase"/>
    <property type="match status" value="1"/>
</dbReference>
<dbReference type="Pfam" id="PF02518">
    <property type="entry name" value="HATPase_c"/>
    <property type="match status" value="1"/>
</dbReference>
<dbReference type="Pfam" id="PF08668">
    <property type="entry name" value="HDOD"/>
    <property type="match status" value="1"/>
</dbReference>
<dbReference type="EMBL" id="CP025958">
    <property type="protein sequence ID" value="AWM37222.1"/>
    <property type="molecule type" value="Genomic_DNA"/>
</dbReference>
<dbReference type="GO" id="GO:0005524">
    <property type="term" value="F:ATP binding"/>
    <property type="evidence" value="ECO:0007669"/>
    <property type="project" value="UniProtKB-KW"/>
</dbReference>
<dbReference type="EC" id="2.7.13.3" evidence="2"/>
<evidence type="ECO:0000313" key="10">
    <source>
        <dbReference type="EMBL" id="AWM37222.1"/>
    </source>
</evidence>
<dbReference type="SUPFAM" id="SSF109604">
    <property type="entry name" value="HD-domain/PDEase-like"/>
    <property type="match status" value="1"/>
</dbReference>
<keyword evidence="5" id="KW-0547">Nucleotide-binding</keyword>
<dbReference type="InterPro" id="IPR004358">
    <property type="entry name" value="Sig_transdc_His_kin-like_C"/>
</dbReference>
<dbReference type="InterPro" id="IPR036890">
    <property type="entry name" value="HATPase_C_sf"/>
</dbReference>
<proteinExistence type="predicted"/>
<evidence type="ECO:0000256" key="2">
    <source>
        <dbReference type="ARBA" id="ARBA00012438"/>
    </source>
</evidence>
<dbReference type="PANTHER" id="PTHR43065">
    <property type="entry name" value="SENSOR HISTIDINE KINASE"/>
    <property type="match status" value="1"/>
</dbReference>
<sequence length="564" mass="59431">MCGGLPVPGKAVGRAAAALPWLCPNTDGLIRLAEAPAGLARPFSADPVAADVALVLFLLRFVPPSVAPAESLFCPSALSAASLPSTASAHLQAVPGAWVDPECEVAKRCRAFARAAAAFARRLAEHTRRACAERAAALAALAPLGWVAVAAVDPGAAREPLHDPDAPAASATQAAIWGLDQGAVTRRLANRWRLPDWVASVLGNFNLPIAAARALVPDLGLFLLAQFAALETERRLGSLGLTEGAGRAELLAELKLTDAVVEELWPAAPPAEAPAPVLDPNPHKVPLVVNLLKMASESRRRNGAALVARLEERLDDLHRAVAQVGGEADARARDAKLRALAELAAGAGHEINNPLAVISGHAQRLYRTEPDPDRGEALQSVIRQTQRITGIVRDLMQFARPPQPHPHRLAAGDLLGLVRDELAPLATEKNVRMELAAVSGDSFVRADRAQIKHALAAVARNGIEAAGSGGWVRLSCTERDDEFVAFVVEDSGPGLGAAALEHAFDPFYCGRSAGRGRGLGLPTAWQFAKQNGGDVRYESGTGPTRFVVTVPRSVTLEFLDRQSA</sequence>
<keyword evidence="8" id="KW-0902">Two-component regulatory system</keyword>
<dbReference type="Pfam" id="PF00512">
    <property type="entry name" value="HisKA"/>
    <property type="match status" value="1"/>
</dbReference>
<protein>
    <recommendedName>
        <fullName evidence="2">histidine kinase</fullName>
        <ecNumber evidence="2">2.7.13.3</ecNumber>
    </recommendedName>
</protein>
<dbReference type="PRINTS" id="PR00344">
    <property type="entry name" value="BCTRLSENSOR"/>
</dbReference>
<organism evidence="10 11">
    <name type="scientific">Gemmata obscuriglobus</name>
    <dbReference type="NCBI Taxonomy" id="114"/>
    <lineage>
        <taxon>Bacteria</taxon>
        <taxon>Pseudomonadati</taxon>
        <taxon>Planctomycetota</taxon>
        <taxon>Planctomycetia</taxon>
        <taxon>Gemmatales</taxon>
        <taxon>Gemmataceae</taxon>
        <taxon>Gemmata</taxon>
    </lineage>
</organism>
<evidence type="ECO:0000256" key="3">
    <source>
        <dbReference type="ARBA" id="ARBA00022553"/>
    </source>
</evidence>
<keyword evidence="11" id="KW-1185">Reference proteome</keyword>
<keyword evidence="3" id="KW-0597">Phosphoprotein</keyword>
<dbReference type="InterPro" id="IPR005467">
    <property type="entry name" value="His_kinase_dom"/>
</dbReference>
<keyword evidence="4" id="KW-0808">Transferase</keyword>
<evidence type="ECO:0000256" key="4">
    <source>
        <dbReference type="ARBA" id="ARBA00022679"/>
    </source>
</evidence>
<dbReference type="SUPFAM" id="SSF47384">
    <property type="entry name" value="Homodimeric domain of signal transducing histidine kinase"/>
    <property type="match status" value="1"/>
</dbReference>
<dbReference type="PROSITE" id="PS50109">
    <property type="entry name" value="HIS_KIN"/>
    <property type="match status" value="1"/>
</dbReference>
<dbReference type="InterPro" id="IPR003594">
    <property type="entry name" value="HATPase_dom"/>
</dbReference>
<dbReference type="SMART" id="SM00387">
    <property type="entry name" value="HATPase_c"/>
    <property type="match status" value="1"/>
</dbReference>
<dbReference type="CDD" id="cd00082">
    <property type="entry name" value="HisKA"/>
    <property type="match status" value="1"/>
</dbReference>
<dbReference type="InterPro" id="IPR003661">
    <property type="entry name" value="HisK_dim/P_dom"/>
</dbReference>
<dbReference type="CDD" id="cd00075">
    <property type="entry name" value="HATPase"/>
    <property type="match status" value="1"/>
</dbReference>
<evidence type="ECO:0000256" key="7">
    <source>
        <dbReference type="ARBA" id="ARBA00022840"/>
    </source>
</evidence>